<evidence type="ECO:0000256" key="3">
    <source>
        <dbReference type="ARBA" id="ARBA00022692"/>
    </source>
</evidence>
<keyword evidence="4 6" id="KW-1133">Transmembrane helix</keyword>
<dbReference type="PANTHER" id="PTHR43124">
    <property type="entry name" value="PURINE EFFLUX PUMP PBUE"/>
    <property type="match status" value="1"/>
</dbReference>
<keyword evidence="3 6" id="KW-0812">Transmembrane</keyword>
<comment type="caution">
    <text evidence="8">The sequence shown here is derived from an EMBL/GenBank/DDBJ whole genome shotgun (WGS) entry which is preliminary data.</text>
</comment>
<evidence type="ECO:0000256" key="5">
    <source>
        <dbReference type="ARBA" id="ARBA00023136"/>
    </source>
</evidence>
<evidence type="ECO:0000259" key="7">
    <source>
        <dbReference type="PROSITE" id="PS50850"/>
    </source>
</evidence>
<dbReference type="PANTHER" id="PTHR43124:SF3">
    <property type="entry name" value="CHLORAMPHENICOL EFFLUX PUMP RV0191"/>
    <property type="match status" value="1"/>
</dbReference>
<feature type="transmembrane region" description="Helical" evidence="6">
    <location>
        <begin position="315"/>
        <end position="337"/>
    </location>
</feature>
<evidence type="ECO:0000256" key="1">
    <source>
        <dbReference type="ARBA" id="ARBA00004651"/>
    </source>
</evidence>
<feature type="transmembrane region" description="Helical" evidence="6">
    <location>
        <begin position="349"/>
        <end position="372"/>
    </location>
</feature>
<evidence type="ECO:0000256" key="2">
    <source>
        <dbReference type="ARBA" id="ARBA00022475"/>
    </source>
</evidence>
<gene>
    <name evidence="8" type="ORF">GCM10011575_11310</name>
</gene>
<feature type="transmembrane region" description="Helical" evidence="6">
    <location>
        <begin position="290"/>
        <end position="309"/>
    </location>
</feature>
<accession>A0A917S369</accession>
<sequence length="413" mass="44111">MLAVTFGAILITAIDRTILPTVLPAILKEFHLSATAGGWLVGLSYVGTLIGGVLVGAIGDAFGKGPRRAWIWLVTVALVVASAIATAVTRTLGLLQVLRVTMGIGTGSMEPVNVAMIGDWWQKEDRGFAVGAHHTGFPAGQFVGPVLMGAIIAATSWRGTFLFIPLLAIPIVIAQILLARRRNLVKVDRWITDHDLTPSADPDEVTGWQNPFARIRDAVRADRNVALAMIMNFLFLWTETAVTSFITLQLTRDLGITLAVAAVVSGASGLTGWIGQIVWGAISDHIGRKIPLLIVTIGDAIALALMIEIHSLTMAWILLLAWGLVRNAPYPVLYASVIDVVPEAASTGLGLMVGVGLGASGIVAAPIAGWIVDHYGFTWHYLALVVVCLISLIPIFLLNDPVRAERRRQRLAG</sequence>
<comment type="subcellular location">
    <subcellularLocation>
        <location evidence="1">Cell membrane</location>
        <topology evidence="1">Multi-pass membrane protein</topology>
    </subcellularLocation>
</comment>
<feature type="transmembrane region" description="Helical" evidence="6">
    <location>
        <begin position="254"/>
        <end position="278"/>
    </location>
</feature>
<feature type="transmembrane region" description="Helical" evidence="6">
    <location>
        <begin position="161"/>
        <end position="179"/>
    </location>
</feature>
<protein>
    <submittedName>
        <fullName evidence="8">MFS transporter</fullName>
    </submittedName>
</protein>
<name>A0A917S369_9ACTN</name>
<dbReference type="SUPFAM" id="SSF103473">
    <property type="entry name" value="MFS general substrate transporter"/>
    <property type="match status" value="1"/>
</dbReference>
<feature type="transmembrane region" description="Helical" evidence="6">
    <location>
        <begin position="70"/>
        <end position="89"/>
    </location>
</feature>
<organism evidence="8 9">
    <name type="scientific">Microlunatus endophyticus</name>
    <dbReference type="NCBI Taxonomy" id="1716077"/>
    <lineage>
        <taxon>Bacteria</taxon>
        <taxon>Bacillati</taxon>
        <taxon>Actinomycetota</taxon>
        <taxon>Actinomycetes</taxon>
        <taxon>Propionibacteriales</taxon>
        <taxon>Propionibacteriaceae</taxon>
        <taxon>Microlunatus</taxon>
    </lineage>
</organism>
<reference evidence="8" key="2">
    <citation type="submission" date="2020-09" db="EMBL/GenBank/DDBJ databases">
        <authorList>
            <person name="Sun Q."/>
            <person name="Zhou Y."/>
        </authorList>
    </citation>
    <scope>NUCLEOTIDE SEQUENCE</scope>
    <source>
        <strain evidence="8">CGMCC 4.7306</strain>
    </source>
</reference>
<dbReference type="InterPro" id="IPR011701">
    <property type="entry name" value="MFS"/>
</dbReference>
<evidence type="ECO:0000313" key="8">
    <source>
        <dbReference type="EMBL" id="GGL54649.1"/>
    </source>
</evidence>
<dbReference type="AlphaFoldDB" id="A0A917S369"/>
<dbReference type="InterPro" id="IPR036259">
    <property type="entry name" value="MFS_trans_sf"/>
</dbReference>
<proteinExistence type="predicted"/>
<evidence type="ECO:0000313" key="9">
    <source>
        <dbReference type="Proteomes" id="UP000613840"/>
    </source>
</evidence>
<dbReference type="GO" id="GO:0005886">
    <property type="term" value="C:plasma membrane"/>
    <property type="evidence" value="ECO:0007669"/>
    <property type="project" value="UniProtKB-SubCell"/>
</dbReference>
<evidence type="ECO:0000256" key="6">
    <source>
        <dbReference type="SAM" id="Phobius"/>
    </source>
</evidence>
<dbReference type="InterPro" id="IPR020846">
    <property type="entry name" value="MFS_dom"/>
</dbReference>
<feature type="transmembrane region" description="Helical" evidence="6">
    <location>
        <begin position="378"/>
        <end position="398"/>
    </location>
</feature>
<dbReference type="EMBL" id="BMMZ01000002">
    <property type="protein sequence ID" value="GGL54649.1"/>
    <property type="molecule type" value="Genomic_DNA"/>
</dbReference>
<dbReference type="InterPro" id="IPR050189">
    <property type="entry name" value="MFS_Efflux_Transporters"/>
</dbReference>
<keyword evidence="9" id="KW-1185">Reference proteome</keyword>
<feature type="transmembrane region" description="Helical" evidence="6">
    <location>
        <begin position="225"/>
        <end position="248"/>
    </location>
</feature>
<keyword evidence="5 6" id="KW-0472">Membrane</keyword>
<dbReference type="GO" id="GO:0022857">
    <property type="term" value="F:transmembrane transporter activity"/>
    <property type="evidence" value="ECO:0007669"/>
    <property type="project" value="InterPro"/>
</dbReference>
<evidence type="ECO:0000256" key="4">
    <source>
        <dbReference type="ARBA" id="ARBA00022989"/>
    </source>
</evidence>
<dbReference type="Proteomes" id="UP000613840">
    <property type="component" value="Unassembled WGS sequence"/>
</dbReference>
<dbReference type="Gene3D" id="1.20.1250.20">
    <property type="entry name" value="MFS general substrate transporter like domains"/>
    <property type="match status" value="2"/>
</dbReference>
<feature type="transmembrane region" description="Helical" evidence="6">
    <location>
        <begin position="36"/>
        <end position="58"/>
    </location>
</feature>
<dbReference type="Pfam" id="PF07690">
    <property type="entry name" value="MFS_1"/>
    <property type="match status" value="2"/>
</dbReference>
<dbReference type="PROSITE" id="PS50850">
    <property type="entry name" value="MFS"/>
    <property type="match status" value="1"/>
</dbReference>
<reference evidence="8" key="1">
    <citation type="journal article" date="2014" name="Int. J. Syst. Evol. Microbiol.">
        <title>Complete genome sequence of Corynebacterium casei LMG S-19264T (=DSM 44701T), isolated from a smear-ripened cheese.</title>
        <authorList>
            <consortium name="US DOE Joint Genome Institute (JGI-PGF)"/>
            <person name="Walter F."/>
            <person name="Albersmeier A."/>
            <person name="Kalinowski J."/>
            <person name="Ruckert C."/>
        </authorList>
    </citation>
    <scope>NUCLEOTIDE SEQUENCE</scope>
    <source>
        <strain evidence="8">CGMCC 4.7306</strain>
    </source>
</reference>
<keyword evidence="2" id="KW-1003">Cell membrane</keyword>
<feature type="domain" description="Major facilitator superfamily (MFS) profile" evidence="7">
    <location>
        <begin position="1"/>
        <end position="403"/>
    </location>
</feature>